<organism evidence="1 2">
    <name type="scientific">Dendrothele bispora (strain CBS 962.96)</name>
    <dbReference type="NCBI Taxonomy" id="1314807"/>
    <lineage>
        <taxon>Eukaryota</taxon>
        <taxon>Fungi</taxon>
        <taxon>Dikarya</taxon>
        <taxon>Basidiomycota</taxon>
        <taxon>Agaricomycotina</taxon>
        <taxon>Agaricomycetes</taxon>
        <taxon>Agaricomycetidae</taxon>
        <taxon>Agaricales</taxon>
        <taxon>Agaricales incertae sedis</taxon>
        <taxon>Dendrothele</taxon>
    </lineage>
</organism>
<gene>
    <name evidence="1" type="ORF">K435DRAFT_869287</name>
</gene>
<evidence type="ECO:0000313" key="1">
    <source>
        <dbReference type="EMBL" id="THU85431.1"/>
    </source>
</evidence>
<dbReference type="EMBL" id="ML179547">
    <property type="protein sequence ID" value="THU85431.1"/>
    <property type="molecule type" value="Genomic_DNA"/>
</dbReference>
<accession>A0A4S8LA26</accession>
<name>A0A4S8LA26_DENBC</name>
<reference evidence="1 2" key="1">
    <citation type="journal article" date="2019" name="Nat. Ecol. Evol.">
        <title>Megaphylogeny resolves global patterns of mushroom evolution.</title>
        <authorList>
            <person name="Varga T."/>
            <person name="Krizsan K."/>
            <person name="Foldi C."/>
            <person name="Dima B."/>
            <person name="Sanchez-Garcia M."/>
            <person name="Sanchez-Ramirez S."/>
            <person name="Szollosi G.J."/>
            <person name="Szarkandi J.G."/>
            <person name="Papp V."/>
            <person name="Albert L."/>
            <person name="Andreopoulos W."/>
            <person name="Angelini C."/>
            <person name="Antonin V."/>
            <person name="Barry K.W."/>
            <person name="Bougher N.L."/>
            <person name="Buchanan P."/>
            <person name="Buyck B."/>
            <person name="Bense V."/>
            <person name="Catcheside P."/>
            <person name="Chovatia M."/>
            <person name="Cooper J."/>
            <person name="Damon W."/>
            <person name="Desjardin D."/>
            <person name="Finy P."/>
            <person name="Geml J."/>
            <person name="Haridas S."/>
            <person name="Hughes K."/>
            <person name="Justo A."/>
            <person name="Karasinski D."/>
            <person name="Kautmanova I."/>
            <person name="Kiss B."/>
            <person name="Kocsube S."/>
            <person name="Kotiranta H."/>
            <person name="LaButti K.M."/>
            <person name="Lechner B.E."/>
            <person name="Liimatainen K."/>
            <person name="Lipzen A."/>
            <person name="Lukacs Z."/>
            <person name="Mihaltcheva S."/>
            <person name="Morgado L.N."/>
            <person name="Niskanen T."/>
            <person name="Noordeloos M.E."/>
            <person name="Ohm R.A."/>
            <person name="Ortiz-Santana B."/>
            <person name="Ovrebo C."/>
            <person name="Racz N."/>
            <person name="Riley R."/>
            <person name="Savchenko A."/>
            <person name="Shiryaev A."/>
            <person name="Soop K."/>
            <person name="Spirin V."/>
            <person name="Szebenyi C."/>
            <person name="Tomsovsky M."/>
            <person name="Tulloss R.E."/>
            <person name="Uehling J."/>
            <person name="Grigoriev I.V."/>
            <person name="Vagvolgyi C."/>
            <person name="Papp T."/>
            <person name="Martin F.M."/>
            <person name="Miettinen O."/>
            <person name="Hibbett D.S."/>
            <person name="Nagy L.G."/>
        </authorList>
    </citation>
    <scope>NUCLEOTIDE SEQUENCE [LARGE SCALE GENOMIC DNA]</scope>
    <source>
        <strain evidence="1 2">CBS 962.96</strain>
    </source>
</reference>
<dbReference type="Proteomes" id="UP000297245">
    <property type="component" value="Unassembled WGS sequence"/>
</dbReference>
<protein>
    <submittedName>
        <fullName evidence="1">Uncharacterized protein</fullName>
    </submittedName>
</protein>
<proteinExistence type="predicted"/>
<evidence type="ECO:0000313" key="2">
    <source>
        <dbReference type="Proteomes" id="UP000297245"/>
    </source>
</evidence>
<dbReference type="AlphaFoldDB" id="A0A4S8LA26"/>
<sequence>MASFMSRSGAWTDPTFRTRNITACHKTLASMALMFLQNQQILLRTSLINNSYRSIWFDQNLRKAFKPSTLLQTDHSIPLATKSRIMPWTLAAICFIREYSRLSVTSRILENPPTGIRQLREEVDYVIEIWADPSWGLDLTISKRAPDLGDCFLTLRDMFFTSWNVDEIHRILKDRSSAYLRALRQQWSASLTIVFCELALSSLEMKSFPPELTLICQTIYLSLEVDPGHLLIPPGDRGNIIHSVFLAVRREIANKRVDSITDEVISYLLLLLRLLSRAKLSYSKVGECRKVIREYIVARDTVDWSALTLVRGRDESYHLEDCVLRDLKVGGIWKLPADDLCISAAWHLCQNMSRDIAQDNPTSSASRNRLYDFVDRLFVA</sequence>
<keyword evidence="2" id="KW-1185">Reference proteome</keyword>